<evidence type="ECO:0000313" key="2">
    <source>
        <dbReference type="Proteomes" id="UP000002357"/>
    </source>
</evidence>
<proteinExistence type="predicted"/>
<sequence>MAPVKAPELLRAPSFSVFGWALGPTLGQVMRTVVAVSAEMGGPSGMPEHSSMRWTVRHEERVEVPATVDGIRAALPEEQRRRFEEELGRATVETVADVVRHWVLDLASGPEDEDEFARLEAENRGAA</sequence>
<dbReference type="EMBL" id="CM000914">
    <property type="protein sequence ID" value="EFG03901.2"/>
    <property type="molecule type" value="Genomic_DNA"/>
</dbReference>
<dbReference type="AlphaFoldDB" id="B5GZJ7"/>
<reference evidence="1 2" key="1">
    <citation type="journal article" date="2010" name="Genome Biol. Evol.">
        <title>The sequence of a 1.8-mb bacterial linear plasmid reveals a rich evolutionary reservoir of secondary metabolic pathways.</title>
        <authorList>
            <person name="Medema M.H."/>
            <person name="Trefzer A."/>
            <person name="Kovalchuk A."/>
            <person name="van den Berg M."/>
            <person name="Mueller U."/>
            <person name="Heijne W."/>
            <person name="Wu L."/>
            <person name="Alam M.T."/>
            <person name="Ronning C.M."/>
            <person name="Nierman W.C."/>
            <person name="Bovenberg R.A.L."/>
            <person name="Breitling R."/>
            <person name="Takano E."/>
        </authorList>
    </citation>
    <scope>NUCLEOTIDE SEQUENCE [LARGE SCALE GENOMIC DNA]</scope>
    <source>
        <strain evidence="2">ATCC 27064 / DSM 738 / JCM 4710 / NBRC 13307 / NCIMB 12785 / NRRL 3585 / VKM Ac-602</strain>
        <plasmid evidence="1">pSCL4</plasmid>
    </source>
</reference>
<dbReference type="OrthoDB" id="4284332at2"/>
<geneLocation type="plasmid" evidence="1 2">
    <name>pSCL4</name>
</geneLocation>
<keyword evidence="1" id="KW-0614">Plasmid</keyword>
<keyword evidence="2" id="KW-1185">Reference proteome</keyword>
<dbReference type="Proteomes" id="UP000002357">
    <property type="component" value="Plasmid pSCL4"/>
</dbReference>
<accession>B5GZJ7</accession>
<protein>
    <submittedName>
        <fullName evidence="1">Uncharacterized protein</fullName>
    </submittedName>
</protein>
<gene>
    <name evidence="1" type="ORF">SCLAV_p0411</name>
</gene>
<organism evidence="1 2">
    <name type="scientific">Streptomyces clavuligerus</name>
    <dbReference type="NCBI Taxonomy" id="1901"/>
    <lineage>
        <taxon>Bacteria</taxon>
        <taxon>Bacillati</taxon>
        <taxon>Actinomycetota</taxon>
        <taxon>Actinomycetes</taxon>
        <taxon>Kitasatosporales</taxon>
        <taxon>Streptomycetaceae</taxon>
        <taxon>Streptomyces</taxon>
    </lineage>
</organism>
<name>B5GZJ7_STRCL</name>
<evidence type="ECO:0000313" key="1">
    <source>
        <dbReference type="EMBL" id="EFG03901.2"/>
    </source>
</evidence>